<comment type="caution">
    <text evidence="2">The sequence shown here is derived from an EMBL/GenBank/DDBJ whole genome shotgun (WGS) entry which is preliminary data.</text>
</comment>
<feature type="transmembrane region" description="Helical" evidence="1">
    <location>
        <begin position="428"/>
        <end position="447"/>
    </location>
</feature>
<reference evidence="2 3" key="1">
    <citation type="submission" date="2013-07" db="EMBL/GenBank/DDBJ databases">
        <title>Isolation of Lactococcus garvieae strain TRF1 from the fecal material of a timber rattlesnake.</title>
        <authorList>
            <person name="McLaughlin R.W."/>
            <person name="Cochran P.A."/>
            <person name="Dowd S.E."/>
        </authorList>
    </citation>
    <scope>NUCLEOTIDE SEQUENCE [LARGE SCALE GENOMIC DNA]</scope>
    <source>
        <strain evidence="2 3">TRF1</strain>
    </source>
</reference>
<keyword evidence="1" id="KW-0812">Transmembrane</keyword>
<feature type="transmembrane region" description="Helical" evidence="1">
    <location>
        <begin position="275"/>
        <end position="298"/>
    </location>
</feature>
<sequence length="913" mass="103344">FGFMVAIFLVLYFLARSTFTKWSWKKFFDFAITSTLSAVTSLVMLLPMYLDLKANNTQAVSLGSFILPAGLLAIAFAFLGIYWGSDTSILAGDAYHQYVAIHTLYRDILHNSNLGFLYTFTNGLGLNLYAFSAYYMGSFFMPLTYFFNVHTMPDALYLITLLKFGSIGLSSFVALKNMYKSLSSLIVLALSTSFTLMSFLTSQVEIIMWLDVFIWLPLIIWGLHGLQDFGKRKLYFINLSLLFIQNYYFGFMVAIFLVLYFLARSTFTKWSWKKFFDFAITSTLSAVTSLVMLLPMYLDLKANNTQAVSQITDFWTQNSAVFDLFSKNFVGAYDTTQYDAVPMIYLGLTPLLLALTFFFLPKVKWRTKIAFGALLAFLIASFYLQVLDLAWQGMHSPNMFLHRYAFLFSLLILLMACEVLTRFKSLKLWMTLVPFVLLSLGFVAAALLGDYPYLDTLQLALTLLFALAYFLVLLTFFKQWLPWRALAAILALFMCAESGLNGYYQLAGVKKEWNFASRKYYDTQTSFIQPLAQNIIERSGDTFVRTENTVPDTANDGMKYNYNALSQFSSVRNSNSSRVLGLLGFHTDSTYLNLRYPENTLLMDSLLSINYNINQFQPEKYGFKQIKPSLFENQNAQSAGIFVKDGYKDAVLSSSERATISNQEAFLRQLTHSKEKYFTQIYPDSETSNSTISGGNEQVTLRRKAEEDGGVSVTYALTVPVHSQAYLELPEVSYINDNSKMTTITIHSGKKVLHSYNVNSKDVGNFYNLGTSEKETKLTVSVSFPENAQVSFGITRFWALDNTKYQAAMDNLKQSQVKTQQVKNGLRLTYNAKTSGDLFLTLPYDKGWSAKLDGHAVTLDKAQEGFMKVTAPQGEHVVELSFFPQGLKAGITCFVGGIALFALYDFLNRKKEP</sequence>
<feature type="transmembrane region" description="Helical" evidence="1">
    <location>
        <begin position="30"/>
        <end position="50"/>
    </location>
</feature>
<dbReference type="Proteomes" id="UP000018692">
    <property type="component" value="Unassembled WGS sequence"/>
</dbReference>
<feature type="transmembrane region" description="Helical" evidence="1">
    <location>
        <begin position="404"/>
        <end position="421"/>
    </location>
</feature>
<name>V8ANK7_9LACT</name>
<dbReference type="Pfam" id="PF09586">
    <property type="entry name" value="YfhO"/>
    <property type="match status" value="2"/>
</dbReference>
<feature type="transmembrane region" description="Helical" evidence="1">
    <location>
        <begin position="367"/>
        <end position="384"/>
    </location>
</feature>
<feature type="transmembrane region" description="Helical" evidence="1">
    <location>
        <begin position="246"/>
        <end position="263"/>
    </location>
</feature>
<feature type="transmembrane region" description="Helical" evidence="1">
    <location>
        <begin position="155"/>
        <end position="175"/>
    </location>
</feature>
<feature type="transmembrane region" description="Helical" evidence="1">
    <location>
        <begin position="128"/>
        <end position="148"/>
    </location>
</feature>
<feature type="transmembrane region" description="Helical" evidence="1">
    <location>
        <begin position="343"/>
        <end position="360"/>
    </location>
</feature>
<dbReference type="PATRIC" id="fig|1380772.3.peg.2221"/>
<feature type="non-terminal residue" evidence="2">
    <location>
        <position position="1"/>
    </location>
</feature>
<feature type="transmembrane region" description="Helical" evidence="1">
    <location>
        <begin position="484"/>
        <end position="504"/>
    </location>
</feature>
<gene>
    <name evidence="2" type="ORF">N568_0111635</name>
</gene>
<evidence type="ECO:0000256" key="1">
    <source>
        <dbReference type="SAM" id="Phobius"/>
    </source>
</evidence>
<dbReference type="PANTHER" id="PTHR38454:SF1">
    <property type="entry name" value="INTEGRAL MEMBRANE PROTEIN"/>
    <property type="match status" value="1"/>
</dbReference>
<evidence type="ECO:0000313" key="3">
    <source>
        <dbReference type="Proteomes" id="UP000018692"/>
    </source>
</evidence>
<feature type="transmembrane region" description="Helical" evidence="1">
    <location>
        <begin position="181"/>
        <end position="200"/>
    </location>
</feature>
<evidence type="ECO:0000313" key="2">
    <source>
        <dbReference type="EMBL" id="ETD03761.1"/>
    </source>
</evidence>
<keyword evidence="1" id="KW-0472">Membrane</keyword>
<dbReference type="InterPro" id="IPR018580">
    <property type="entry name" value="Uncharacterised_YfhO"/>
</dbReference>
<organism evidence="2 3">
    <name type="scientific">Lactococcus garvieae TRF1</name>
    <dbReference type="NCBI Taxonomy" id="1380772"/>
    <lineage>
        <taxon>Bacteria</taxon>
        <taxon>Bacillati</taxon>
        <taxon>Bacillota</taxon>
        <taxon>Bacilli</taxon>
        <taxon>Lactobacillales</taxon>
        <taxon>Streptococcaceae</taxon>
        <taxon>Lactococcus</taxon>
    </lineage>
</organism>
<feature type="transmembrane region" description="Helical" evidence="1">
    <location>
        <begin position="459"/>
        <end position="477"/>
    </location>
</feature>
<feature type="transmembrane region" description="Helical" evidence="1">
    <location>
        <begin position="207"/>
        <end position="226"/>
    </location>
</feature>
<accession>V8ANK7</accession>
<proteinExistence type="predicted"/>
<dbReference type="PANTHER" id="PTHR38454">
    <property type="entry name" value="INTEGRAL MEMBRANE PROTEIN-RELATED"/>
    <property type="match status" value="1"/>
</dbReference>
<dbReference type="AlphaFoldDB" id="V8ANK7"/>
<keyword evidence="1" id="KW-1133">Transmembrane helix</keyword>
<dbReference type="EMBL" id="AVFE01000069">
    <property type="protein sequence ID" value="ETD03761.1"/>
    <property type="molecule type" value="Genomic_DNA"/>
</dbReference>
<feature type="transmembrane region" description="Helical" evidence="1">
    <location>
        <begin position="62"/>
        <end position="83"/>
    </location>
</feature>
<protein>
    <submittedName>
        <fullName evidence="2">ABC transporter permease</fullName>
    </submittedName>
</protein>